<dbReference type="AlphaFoldDB" id="A0A9P3G5Z6"/>
<name>A0A9P3G5Z6_9APHY</name>
<organism evidence="1 2">
    <name type="scientific">Phanerochaete sordida</name>
    <dbReference type="NCBI Taxonomy" id="48140"/>
    <lineage>
        <taxon>Eukaryota</taxon>
        <taxon>Fungi</taxon>
        <taxon>Dikarya</taxon>
        <taxon>Basidiomycota</taxon>
        <taxon>Agaricomycotina</taxon>
        <taxon>Agaricomycetes</taxon>
        <taxon>Polyporales</taxon>
        <taxon>Phanerochaetaceae</taxon>
        <taxon>Phanerochaete</taxon>
    </lineage>
</organism>
<keyword evidence="2" id="KW-1185">Reference proteome</keyword>
<comment type="caution">
    <text evidence="1">The sequence shown here is derived from an EMBL/GenBank/DDBJ whole genome shotgun (WGS) entry which is preliminary data.</text>
</comment>
<sequence>MQLYTLVVLPGATALDLLGHGAFASPQFTTTGPPPAGFSAVACSTEGTFICQGNNALVCDAAVGQFVFAASCGSAQCQIVGGSVVCE</sequence>
<proteinExistence type="predicted"/>
<accession>A0A9P3G5Z6</accession>
<dbReference type="Proteomes" id="UP000703269">
    <property type="component" value="Unassembled WGS sequence"/>
</dbReference>
<evidence type="ECO:0000313" key="2">
    <source>
        <dbReference type="Proteomes" id="UP000703269"/>
    </source>
</evidence>
<gene>
    <name evidence="1" type="ORF">PsYK624_049840</name>
</gene>
<evidence type="ECO:0000313" key="1">
    <source>
        <dbReference type="EMBL" id="GJE88896.1"/>
    </source>
</evidence>
<protein>
    <submittedName>
        <fullName evidence="1">Uncharacterized protein</fullName>
    </submittedName>
</protein>
<reference evidence="1 2" key="1">
    <citation type="submission" date="2021-08" db="EMBL/GenBank/DDBJ databases">
        <title>Draft Genome Sequence of Phanerochaete sordida strain YK-624.</title>
        <authorList>
            <person name="Mori T."/>
            <person name="Dohra H."/>
            <person name="Suzuki T."/>
            <person name="Kawagishi H."/>
            <person name="Hirai H."/>
        </authorList>
    </citation>
    <scope>NUCLEOTIDE SEQUENCE [LARGE SCALE GENOMIC DNA]</scope>
    <source>
        <strain evidence="1 2">YK-624</strain>
    </source>
</reference>
<dbReference type="EMBL" id="BPQB01000011">
    <property type="protein sequence ID" value="GJE88896.1"/>
    <property type="molecule type" value="Genomic_DNA"/>
</dbReference>